<proteinExistence type="predicted"/>
<sequence>MEQKVKEPRYHIVKRADISGKEAWIIRVVAILSALLLCAIITMVCTGDNPISIFATIFKGAFGTQRKTWITLQYVAVLLIISLALTPAFKMQFWNVGGEGQVLMGGLAAATCMITLADKLPNAVVILLMIVTSILAGAIWGVIPALFKAMWNTNETLSTLMMNYIATQLVAYFTIVWEVPKGSGKIGIINQNSNVGWLPNVGNKYLLSIIVATVVTIGMMIYLKYTKHGYEIEVVGESQNTARYVGISVEKVIIRTMLLSGAICGLAGLLLVGGINHTITTTISDGQGFTGVMVSWLAKFNPIAMIFTSLLIIFMGRGASEISTAFELNQSFADILTGIILFFIIGCEFFIRYKIVARKDLGKENA</sequence>
<dbReference type="CDD" id="cd06580">
    <property type="entry name" value="TM_PBP1_transp_TpRbsC_like"/>
    <property type="match status" value="1"/>
</dbReference>
<dbReference type="KEGG" id="bhu:bhn_I1729"/>
<evidence type="ECO:0000256" key="6">
    <source>
        <dbReference type="SAM" id="Phobius"/>
    </source>
</evidence>
<feature type="transmembrane region" description="Helical" evidence="6">
    <location>
        <begin position="293"/>
        <end position="314"/>
    </location>
</feature>
<feature type="transmembrane region" description="Helical" evidence="6">
    <location>
        <begin position="335"/>
        <end position="353"/>
    </location>
</feature>
<feature type="transmembrane region" description="Helical" evidence="6">
    <location>
        <begin position="123"/>
        <end position="147"/>
    </location>
</feature>
<keyword evidence="8" id="KW-1185">Reference proteome</keyword>
<dbReference type="PANTHER" id="PTHR47089">
    <property type="entry name" value="ABC TRANSPORTER, PERMEASE PROTEIN"/>
    <property type="match status" value="1"/>
</dbReference>
<dbReference type="GO" id="GO:0022857">
    <property type="term" value="F:transmembrane transporter activity"/>
    <property type="evidence" value="ECO:0007669"/>
    <property type="project" value="InterPro"/>
</dbReference>
<evidence type="ECO:0000256" key="5">
    <source>
        <dbReference type="ARBA" id="ARBA00023136"/>
    </source>
</evidence>
<dbReference type="AlphaFoldDB" id="A0A1D9P2P4"/>
<keyword evidence="2" id="KW-1003">Cell membrane</keyword>
<keyword evidence="4 6" id="KW-1133">Transmembrane helix</keyword>
<dbReference type="EMBL" id="CP017831">
    <property type="protein sequence ID" value="AOZ96762.1"/>
    <property type="molecule type" value="Genomic_DNA"/>
</dbReference>
<evidence type="ECO:0000256" key="1">
    <source>
        <dbReference type="ARBA" id="ARBA00004651"/>
    </source>
</evidence>
<dbReference type="InterPro" id="IPR001851">
    <property type="entry name" value="ABC_transp_permease"/>
</dbReference>
<evidence type="ECO:0000256" key="4">
    <source>
        <dbReference type="ARBA" id="ARBA00022989"/>
    </source>
</evidence>
<evidence type="ECO:0000313" key="8">
    <source>
        <dbReference type="Proteomes" id="UP000179284"/>
    </source>
</evidence>
<dbReference type="PANTHER" id="PTHR47089:SF1">
    <property type="entry name" value="GUANOSINE ABC TRANSPORTER PERMEASE PROTEIN NUPP"/>
    <property type="match status" value="1"/>
</dbReference>
<name>A0A1D9P2P4_9FIRM</name>
<dbReference type="OrthoDB" id="45037at2"/>
<organism evidence="7 8">
    <name type="scientific">Butyrivibrio hungatei</name>
    <dbReference type="NCBI Taxonomy" id="185008"/>
    <lineage>
        <taxon>Bacteria</taxon>
        <taxon>Bacillati</taxon>
        <taxon>Bacillota</taxon>
        <taxon>Clostridia</taxon>
        <taxon>Lachnospirales</taxon>
        <taxon>Lachnospiraceae</taxon>
        <taxon>Butyrivibrio</taxon>
    </lineage>
</organism>
<comment type="subcellular location">
    <subcellularLocation>
        <location evidence="1">Cell membrane</location>
        <topology evidence="1">Multi-pass membrane protein</topology>
    </subcellularLocation>
</comment>
<protein>
    <submittedName>
        <fullName evidence="7">ABC transporter permease protein</fullName>
    </submittedName>
</protein>
<reference evidence="8" key="1">
    <citation type="submission" date="2016-10" db="EMBL/GenBank/DDBJ databases">
        <title>The complete genome sequence of the rumen bacterium Butyrivibrio hungatei MB2003.</title>
        <authorList>
            <person name="Palevich N."/>
            <person name="Kelly W.J."/>
            <person name="Leahy S.C."/>
            <person name="Altermann E."/>
            <person name="Rakonjac J."/>
            <person name="Attwood G.T."/>
        </authorList>
    </citation>
    <scope>NUCLEOTIDE SEQUENCE [LARGE SCALE GENOMIC DNA]</scope>
    <source>
        <strain evidence="8">MB2003</strain>
    </source>
</reference>
<dbReference type="RefSeq" id="WP_071176426.1">
    <property type="nucleotide sequence ID" value="NZ_CP017831.1"/>
</dbReference>
<feature type="transmembrane region" description="Helical" evidence="6">
    <location>
        <begin position="205"/>
        <end position="223"/>
    </location>
</feature>
<keyword evidence="3 6" id="KW-0812">Transmembrane</keyword>
<evidence type="ECO:0000256" key="2">
    <source>
        <dbReference type="ARBA" id="ARBA00022475"/>
    </source>
</evidence>
<feature type="transmembrane region" description="Helical" evidence="6">
    <location>
        <begin position="24"/>
        <end position="44"/>
    </location>
</feature>
<gene>
    <name evidence="7" type="ORF">bhn_I1729</name>
</gene>
<keyword evidence="5 6" id="KW-0472">Membrane</keyword>
<dbReference type="GO" id="GO:0005886">
    <property type="term" value="C:plasma membrane"/>
    <property type="evidence" value="ECO:0007669"/>
    <property type="project" value="UniProtKB-SubCell"/>
</dbReference>
<accession>A0A1D9P2P4</accession>
<feature type="transmembrane region" description="Helical" evidence="6">
    <location>
        <begin position="159"/>
        <end position="177"/>
    </location>
</feature>
<feature type="transmembrane region" description="Helical" evidence="6">
    <location>
        <begin position="252"/>
        <end position="273"/>
    </location>
</feature>
<evidence type="ECO:0000256" key="3">
    <source>
        <dbReference type="ARBA" id="ARBA00022692"/>
    </source>
</evidence>
<feature type="transmembrane region" description="Helical" evidence="6">
    <location>
        <begin position="69"/>
        <end position="89"/>
    </location>
</feature>
<dbReference type="Pfam" id="PF02653">
    <property type="entry name" value="BPD_transp_2"/>
    <property type="match status" value="1"/>
</dbReference>
<evidence type="ECO:0000313" key="7">
    <source>
        <dbReference type="EMBL" id="AOZ96762.1"/>
    </source>
</evidence>
<dbReference type="Proteomes" id="UP000179284">
    <property type="component" value="Chromosome I"/>
</dbReference>